<dbReference type="AlphaFoldDB" id="A0A060HP19"/>
<keyword evidence="2" id="KW-1185">Reference proteome</keyword>
<dbReference type="STRING" id="926571.NVIE_1107"/>
<sequence length="30" mass="3719">MGTLDYTGFWIHTKKSGLFYNMMQHFNRYM</sequence>
<reference evidence="1 2" key="1">
    <citation type="journal article" date="2014" name="Int. J. Syst. Evol. Microbiol.">
        <title>Nitrososphaera viennensis gen. nov., sp. nov., an aerobic and mesophilic, ammonia-oxidizing archaeon from soil and a member of the archaeal phylum Thaumarchaeota.</title>
        <authorList>
            <person name="Stieglmeier M."/>
            <person name="Klingl A."/>
            <person name="Alves R.J."/>
            <person name="Rittmann S.K."/>
            <person name="Melcher M."/>
            <person name="Leisch N."/>
            <person name="Schleper C."/>
        </authorList>
    </citation>
    <scope>NUCLEOTIDE SEQUENCE [LARGE SCALE GENOMIC DNA]</scope>
    <source>
        <strain evidence="1">EN76</strain>
    </source>
</reference>
<accession>A0A060HP19</accession>
<evidence type="ECO:0000313" key="2">
    <source>
        <dbReference type="Proteomes" id="UP000027093"/>
    </source>
</evidence>
<name>A0A060HP19_9ARCH</name>
<protein>
    <submittedName>
        <fullName evidence="1">Uncharacterized protein</fullName>
    </submittedName>
</protein>
<evidence type="ECO:0000313" key="1">
    <source>
        <dbReference type="EMBL" id="AIC15316.1"/>
    </source>
</evidence>
<dbReference type="HOGENOM" id="CLU_3401595_0_0_2"/>
<proteinExistence type="predicted"/>
<organism evidence="1 2">
    <name type="scientific">Nitrososphaera viennensis EN76</name>
    <dbReference type="NCBI Taxonomy" id="926571"/>
    <lineage>
        <taxon>Archaea</taxon>
        <taxon>Nitrososphaerota</taxon>
        <taxon>Nitrososphaeria</taxon>
        <taxon>Nitrososphaerales</taxon>
        <taxon>Nitrososphaeraceae</taxon>
        <taxon>Nitrososphaera</taxon>
    </lineage>
</organism>
<gene>
    <name evidence="1" type="ORF">NVIE_1107</name>
</gene>
<dbReference type="KEGG" id="nvn:NVIE_1107"/>
<dbReference type="EMBL" id="CP007536">
    <property type="protein sequence ID" value="AIC15316.1"/>
    <property type="molecule type" value="Genomic_DNA"/>
</dbReference>
<dbReference type="Proteomes" id="UP000027093">
    <property type="component" value="Chromosome"/>
</dbReference>